<accession>A0A1T4WVK1</accession>
<sequence length="78" mass="9016">MSSIAQIREQIDELSYAERVELSEWLQLTTPVEEEEDQAYLDEILALAEKRSEELRAGKVIGIPWEEVKRQLDATQPT</sequence>
<dbReference type="EMBL" id="FUYE01000002">
    <property type="protein sequence ID" value="SKA81157.1"/>
    <property type="molecule type" value="Genomic_DNA"/>
</dbReference>
<gene>
    <name evidence="1" type="ORF">SAMN02745166_00727</name>
</gene>
<dbReference type="AlphaFoldDB" id="A0A1T4WVK1"/>
<dbReference type="InterPro" id="IPR013406">
    <property type="entry name" value="CHP02574_addiction_mod"/>
</dbReference>
<dbReference type="STRING" id="48467.SAMN02745166_00727"/>
<dbReference type="Proteomes" id="UP000190774">
    <property type="component" value="Unassembled WGS sequence"/>
</dbReference>
<organism evidence="1 2">
    <name type="scientific">Prosthecobacter debontii</name>
    <dbReference type="NCBI Taxonomy" id="48467"/>
    <lineage>
        <taxon>Bacteria</taxon>
        <taxon>Pseudomonadati</taxon>
        <taxon>Verrucomicrobiota</taxon>
        <taxon>Verrucomicrobiia</taxon>
        <taxon>Verrucomicrobiales</taxon>
        <taxon>Verrucomicrobiaceae</taxon>
        <taxon>Prosthecobacter</taxon>
    </lineage>
</organism>
<evidence type="ECO:0000313" key="1">
    <source>
        <dbReference type="EMBL" id="SKA81157.1"/>
    </source>
</evidence>
<protein>
    <submittedName>
        <fullName evidence="1">Putative addiction module component</fullName>
    </submittedName>
</protein>
<dbReference type="OrthoDB" id="9948210at2"/>
<reference evidence="2" key="1">
    <citation type="submission" date="2017-02" db="EMBL/GenBank/DDBJ databases">
        <authorList>
            <person name="Varghese N."/>
            <person name="Submissions S."/>
        </authorList>
    </citation>
    <scope>NUCLEOTIDE SEQUENCE [LARGE SCALE GENOMIC DNA]</scope>
    <source>
        <strain evidence="2">ATCC 700200</strain>
    </source>
</reference>
<proteinExistence type="predicted"/>
<name>A0A1T4WVK1_9BACT</name>
<dbReference type="RefSeq" id="WP_078811934.1">
    <property type="nucleotide sequence ID" value="NZ_FUYE01000002.1"/>
</dbReference>
<keyword evidence="2" id="KW-1185">Reference proteome</keyword>
<evidence type="ECO:0000313" key="2">
    <source>
        <dbReference type="Proteomes" id="UP000190774"/>
    </source>
</evidence>
<dbReference type="Pfam" id="PF09720">
    <property type="entry name" value="Unstab_antitox"/>
    <property type="match status" value="1"/>
</dbReference>